<keyword evidence="3" id="KW-0732">Signal</keyword>
<evidence type="ECO:0000313" key="6">
    <source>
        <dbReference type="EMBL" id="GMS98616.1"/>
    </source>
</evidence>
<feature type="signal peptide" evidence="3">
    <location>
        <begin position="1"/>
        <end position="18"/>
    </location>
</feature>
<evidence type="ECO:0000256" key="2">
    <source>
        <dbReference type="PROSITE-ProRule" id="PRU00059"/>
    </source>
</evidence>
<gene>
    <name evidence="6" type="ORF">PENTCL1PPCAC_20791</name>
</gene>
<dbReference type="PROSITE" id="PS01180">
    <property type="entry name" value="CUB"/>
    <property type="match status" value="1"/>
</dbReference>
<feature type="non-terminal residue" evidence="6">
    <location>
        <position position="1"/>
    </location>
</feature>
<keyword evidence="1" id="KW-1015">Disulfide bond</keyword>
<dbReference type="PROSITE" id="PS50041">
    <property type="entry name" value="C_TYPE_LECTIN_2"/>
    <property type="match status" value="1"/>
</dbReference>
<evidence type="ECO:0000259" key="4">
    <source>
        <dbReference type="PROSITE" id="PS01180"/>
    </source>
</evidence>
<dbReference type="PANTHER" id="PTHR22991:SF40">
    <property type="entry name" value="PROTEIN CBG13490"/>
    <property type="match status" value="1"/>
</dbReference>
<evidence type="ECO:0008006" key="8">
    <source>
        <dbReference type="Google" id="ProtNLM"/>
    </source>
</evidence>
<evidence type="ECO:0000256" key="1">
    <source>
        <dbReference type="ARBA" id="ARBA00023157"/>
    </source>
</evidence>
<protein>
    <recommendedName>
        <fullName evidence="8">C-type lectin</fullName>
    </recommendedName>
</protein>
<proteinExistence type="predicted"/>
<dbReference type="CDD" id="cd00041">
    <property type="entry name" value="CUB"/>
    <property type="match status" value="1"/>
</dbReference>
<dbReference type="InterPro" id="IPR016187">
    <property type="entry name" value="CTDL_fold"/>
</dbReference>
<dbReference type="CDD" id="cd00037">
    <property type="entry name" value="CLECT"/>
    <property type="match status" value="2"/>
</dbReference>
<dbReference type="EMBL" id="BTSX01000005">
    <property type="protein sequence ID" value="GMS98616.1"/>
    <property type="molecule type" value="Genomic_DNA"/>
</dbReference>
<dbReference type="Gene3D" id="2.60.120.290">
    <property type="entry name" value="Spermadhesin, CUB domain"/>
    <property type="match status" value="1"/>
</dbReference>
<dbReference type="InterPro" id="IPR000859">
    <property type="entry name" value="CUB_dom"/>
</dbReference>
<feature type="chain" id="PRO_5043730753" description="C-type lectin" evidence="3">
    <location>
        <begin position="19"/>
        <end position="409"/>
    </location>
</feature>
<dbReference type="SMART" id="SM00034">
    <property type="entry name" value="CLECT"/>
    <property type="match status" value="1"/>
</dbReference>
<dbReference type="PANTHER" id="PTHR22991">
    <property type="entry name" value="PROTEIN CBG13490"/>
    <property type="match status" value="1"/>
</dbReference>
<dbReference type="SUPFAM" id="SSF56436">
    <property type="entry name" value="C-type lectin-like"/>
    <property type="match status" value="2"/>
</dbReference>
<dbReference type="SUPFAM" id="SSF49854">
    <property type="entry name" value="Spermadhesin, CUB domain"/>
    <property type="match status" value="1"/>
</dbReference>
<evidence type="ECO:0000259" key="5">
    <source>
        <dbReference type="PROSITE" id="PS50041"/>
    </source>
</evidence>
<comment type="caution">
    <text evidence="6">The sequence shown here is derived from an EMBL/GenBank/DDBJ whole genome shotgun (WGS) entry which is preliminary data.</text>
</comment>
<feature type="domain" description="C-type lectin" evidence="5">
    <location>
        <begin position="173"/>
        <end position="290"/>
    </location>
</feature>
<dbReference type="Pfam" id="PF00059">
    <property type="entry name" value="Lectin_C"/>
    <property type="match status" value="1"/>
</dbReference>
<dbReference type="Proteomes" id="UP001432027">
    <property type="component" value="Unassembled WGS sequence"/>
</dbReference>
<dbReference type="InterPro" id="IPR016186">
    <property type="entry name" value="C-type_lectin-like/link_sf"/>
</dbReference>
<sequence>FDMIRLLLLCFIFKLVHSSCTPPLTLVSDGQCRGKVSNSAGIYFDGAAMNEYISVCKGKNAFPISIHNDEQQSYWNKTKLSYTFLIGLICNSGSKQWEWADGSKVDFKPPSGQYDEALDGECKTTCTWWMSKVGAWGKTCEHSYFNADYFCISQLESPPPASTDCGNFNDDSDDSVCYEIAAKAESWKDAQNVCHSFGAEVASVHNLQENNYIRRLAVSRGAINGVLLGATITGKGTDFGWIDGTEWDYSNFHKGFPIDGLGECLSMDTVTIEGQWMNTDCAAKMPVACARPLHDTPEQQGCLDGPWKEGQIIYSPGFPNDSSVPCEFFFTVTAGKKVKLQVMLLEANSCCDYLILTDGYIGGTIIANLTGDANSGKSFTTSSSNVMRVLWQPNGGVNVRGVMMMYSTS</sequence>
<name>A0AAV5TWK7_9BILA</name>
<keyword evidence="7" id="KW-1185">Reference proteome</keyword>
<comment type="caution">
    <text evidence="2">Lacks conserved residue(s) required for the propagation of feature annotation.</text>
</comment>
<dbReference type="InterPro" id="IPR018378">
    <property type="entry name" value="C-type_lectin_CS"/>
</dbReference>
<evidence type="ECO:0000313" key="7">
    <source>
        <dbReference type="Proteomes" id="UP001432027"/>
    </source>
</evidence>
<accession>A0AAV5TWK7</accession>
<feature type="domain" description="CUB" evidence="4">
    <location>
        <begin position="289"/>
        <end position="409"/>
    </location>
</feature>
<dbReference type="InterPro" id="IPR001304">
    <property type="entry name" value="C-type_lectin-like"/>
</dbReference>
<dbReference type="Gene3D" id="3.10.100.10">
    <property type="entry name" value="Mannose-Binding Protein A, subunit A"/>
    <property type="match status" value="2"/>
</dbReference>
<organism evidence="6 7">
    <name type="scientific">Pristionchus entomophagus</name>
    <dbReference type="NCBI Taxonomy" id="358040"/>
    <lineage>
        <taxon>Eukaryota</taxon>
        <taxon>Metazoa</taxon>
        <taxon>Ecdysozoa</taxon>
        <taxon>Nematoda</taxon>
        <taxon>Chromadorea</taxon>
        <taxon>Rhabditida</taxon>
        <taxon>Rhabditina</taxon>
        <taxon>Diplogasteromorpha</taxon>
        <taxon>Diplogasteroidea</taxon>
        <taxon>Neodiplogasteridae</taxon>
        <taxon>Pristionchus</taxon>
    </lineage>
</organism>
<reference evidence="6" key="1">
    <citation type="submission" date="2023-10" db="EMBL/GenBank/DDBJ databases">
        <title>Genome assembly of Pristionchus species.</title>
        <authorList>
            <person name="Yoshida K."/>
            <person name="Sommer R.J."/>
        </authorList>
    </citation>
    <scope>NUCLEOTIDE SEQUENCE</scope>
    <source>
        <strain evidence="6">RS0144</strain>
    </source>
</reference>
<evidence type="ECO:0000256" key="3">
    <source>
        <dbReference type="SAM" id="SignalP"/>
    </source>
</evidence>
<dbReference type="SMART" id="SM00042">
    <property type="entry name" value="CUB"/>
    <property type="match status" value="1"/>
</dbReference>
<dbReference type="InterPro" id="IPR035914">
    <property type="entry name" value="Sperma_CUB_dom_sf"/>
</dbReference>
<dbReference type="PROSITE" id="PS00615">
    <property type="entry name" value="C_TYPE_LECTIN_1"/>
    <property type="match status" value="1"/>
</dbReference>
<dbReference type="InterPro" id="IPR050976">
    <property type="entry name" value="Snaclec"/>
</dbReference>
<dbReference type="AlphaFoldDB" id="A0AAV5TWK7"/>